<dbReference type="PANTHER" id="PTHR37305:SF1">
    <property type="entry name" value="MEMBRANE PROTEIN"/>
    <property type="match status" value="1"/>
</dbReference>
<evidence type="ECO:0000256" key="1">
    <source>
        <dbReference type="SAM" id="Phobius"/>
    </source>
</evidence>
<evidence type="ECO:0000313" key="3">
    <source>
        <dbReference type="Proteomes" id="UP000019365"/>
    </source>
</evidence>
<keyword evidence="3" id="KW-1185">Reference proteome</keyword>
<sequence length="236" mass="25993">MNKLLRVNLKLMVRRKDTRLCAGLSVVLAVLGALVSKLNGNMTWYDMFEFPLILVMIFSAVGGLFISRDYTQNTIRNKLTVGHKRTGIYLANQITETIFFCVPVIFYFITSAIANFILIGAKGAVFSEVMGNIAVCLIAVNALSALTTFLAMTVKSSAGGVLPIILMYPMLMLSVLAEALEDVKWLKYVCDFIPVSHIASLMQPDKDPAMHICYSLIFFALFTAGGIAAFRKADLK</sequence>
<proteinExistence type="predicted"/>
<reference evidence="2 3" key="1">
    <citation type="journal article" date="2014" name="PLoS ONE">
        <title>Rumen cellulosomics: divergent fiber-degrading strategies revealed by comparative genome-wide analysis of six ruminococcal strains.</title>
        <authorList>
            <person name="Dassa B."/>
            <person name="Borovok I."/>
            <person name="Ruimy-Israeli V."/>
            <person name="Lamed R."/>
            <person name="Flint H.J."/>
            <person name="Duncan S.H."/>
            <person name="Henrissat B."/>
            <person name="Coutinho P."/>
            <person name="Morrison M."/>
            <person name="Mosoni P."/>
            <person name="Yeoman C.J."/>
            <person name="White B.A."/>
            <person name="Bayer E.A."/>
        </authorList>
    </citation>
    <scope>NUCLEOTIDE SEQUENCE [LARGE SCALE GENOMIC DNA]</scope>
    <source>
        <strain evidence="2 3">007c</strain>
    </source>
</reference>
<feature type="transmembrane region" description="Helical" evidence="1">
    <location>
        <begin position="50"/>
        <end position="67"/>
    </location>
</feature>
<feature type="transmembrane region" description="Helical" evidence="1">
    <location>
        <begin position="209"/>
        <end position="230"/>
    </location>
</feature>
<comment type="caution">
    <text evidence="2">The sequence shown here is derived from an EMBL/GenBank/DDBJ whole genome shotgun (WGS) entry which is preliminary data.</text>
</comment>
<feature type="transmembrane region" description="Helical" evidence="1">
    <location>
        <begin position="129"/>
        <end position="151"/>
    </location>
</feature>
<dbReference type="PATRIC" id="fig|1341157.4.peg.1065"/>
<dbReference type="eggNOG" id="COG1277">
    <property type="taxonomic scope" value="Bacteria"/>
</dbReference>
<evidence type="ECO:0008006" key="4">
    <source>
        <dbReference type="Google" id="ProtNLM"/>
    </source>
</evidence>
<organism evidence="2 3">
    <name type="scientific">Ruminococcus flavefaciens 007c</name>
    <dbReference type="NCBI Taxonomy" id="1341157"/>
    <lineage>
        <taxon>Bacteria</taxon>
        <taxon>Bacillati</taxon>
        <taxon>Bacillota</taxon>
        <taxon>Clostridia</taxon>
        <taxon>Eubacteriales</taxon>
        <taxon>Oscillospiraceae</taxon>
        <taxon>Ruminococcus</taxon>
    </lineage>
</organism>
<keyword evidence="1" id="KW-1133">Transmembrane helix</keyword>
<feature type="transmembrane region" description="Helical" evidence="1">
    <location>
        <begin position="158"/>
        <end position="177"/>
    </location>
</feature>
<feature type="transmembrane region" description="Helical" evidence="1">
    <location>
        <begin position="88"/>
        <end position="109"/>
    </location>
</feature>
<accession>W7V0S6</accession>
<dbReference type="EMBL" id="ATAX01000016">
    <property type="protein sequence ID" value="EWM54397.1"/>
    <property type="molecule type" value="Genomic_DNA"/>
</dbReference>
<name>W7V0S6_RUMFL</name>
<dbReference type="RefSeq" id="WP_037297844.1">
    <property type="nucleotide sequence ID" value="NZ_ATAX01000016.1"/>
</dbReference>
<protein>
    <recommendedName>
        <fullName evidence="4">ABC-2 type transporter domain-containing protein</fullName>
    </recommendedName>
</protein>
<gene>
    <name evidence="2" type="ORF">RF007C_12370</name>
</gene>
<dbReference type="PANTHER" id="PTHR37305">
    <property type="entry name" value="INTEGRAL MEMBRANE PROTEIN-RELATED"/>
    <property type="match status" value="1"/>
</dbReference>
<dbReference type="AlphaFoldDB" id="W7V0S6"/>
<evidence type="ECO:0000313" key="2">
    <source>
        <dbReference type="EMBL" id="EWM54397.1"/>
    </source>
</evidence>
<dbReference type="Proteomes" id="UP000019365">
    <property type="component" value="Unassembled WGS sequence"/>
</dbReference>
<keyword evidence="1" id="KW-0812">Transmembrane</keyword>
<keyword evidence="1" id="KW-0472">Membrane</keyword>
<dbReference type="OrthoDB" id="1862600at2"/>
<feature type="transmembrane region" description="Helical" evidence="1">
    <location>
        <begin position="20"/>
        <end position="38"/>
    </location>
</feature>